<dbReference type="NCBIfam" id="TIGR00912">
    <property type="entry name" value="2A0309"/>
    <property type="match status" value="1"/>
</dbReference>
<dbReference type="PANTHER" id="PTHR34975:SF2">
    <property type="entry name" value="SPORE GERMINATION PROTEIN A2"/>
    <property type="match status" value="1"/>
</dbReference>
<feature type="transmembrane region" description="Helical" evidence="8">
    <location>
        <begin position="270"/>
        <end position="291"/>
    </location>
</feature>
<dbReference type="Pfam" id="PF03845">
    <property type="entry name" value="Spore_permease"/>
    <property type="match status" value="1"/>
</dbReference>
<dbReference type="InterPro" id="IPR004761">
    <property type="entry name" value="Spore_GerAB"/>
</dbReference>
<comment type="caution">
    <text evidence="9">The sequence shown here is derived from an EMBL/GenBank/DDBJ whole genome shotgun (WGS) entry which is preliminary data.</text>
</comment>
<dbReference type="OrthoDB" id="1675410at2"/>
<reference evidence="9 10" key="1">
    <citation type="journal article" date="2018" name="Environ. Microbiol.">
        <title>Novel energy conservation strategies and behaviour of Pelotomaculum schinkii driving syntrophic propionate catabolism.</title>
        <authorList>
            <person name="Hidalgo-Ahumada C.A.P."/>
            <person name="Nobu M.K."/>
            <person name="Narihiro T."/>
            <person name="Tamaki H."/>
            <person name="Liu W.T."/>
            <person name="Kamagata Y."/>
            <person name="Stams A.J.M."/>
            <person name="Imachi H."/>
            <person name="Sousa D.Z."/>
        </authorList>
    </citation>
    <scope>NUCLEOTIDE SEQUENCE [LARGE SCALE GENOMIC DNA]</scope>
    <source>
        <strain evidence="9 10">MGP</strain>
    </source>
</reference>
<evidence type="ECO:0000256" key="6">
    <source>
        <dbReference type="ARBA" id="ARBA00022989"/>
    </source>
</evidence>
<feature type="transmembrane region" description="Helical" evidence="8">
    <location>
        <begin position="340"/>
        <end position="359"/>
    </location>
</feature>
<evidence type="ECO:0000313" key="10">
    <source>
        <dbReference type="Proteomes" id="UP000297597"/>
    </source>
</evidence>
<organism evidence="9 10">
    <name type="scientific">Pelotomaculum propionicicum</name>
    <dbReference type="NCBI Taxonomy" id="258475"/>
    <lineage>
        <taxon>Bacteria</taxon>
        <taxon>Bacillati</taxon>
        <taxon>Bacillota</taxon>
        <taxon>Clostridia</taxon>
        <taxon>Eubacteriales</taxon>
        <taxon>Desulfotomaculaceae</taxon>
        <taxon>Pelotomaculum</taxon>
    </lineage>
</organism>
<accession>A0A4Y7RVL8</accession>
<dbReference type="Proteomes" id="UP000297597">
    <property type="component" value="Unassembled WGS sequence"/>
</dbReference>
<dbReference type="RefSeq" id="WP_134212632.1">
    <property type="nucleotide sequence ID" value="NZ_QFFZ01000005.1"/>
</dbReference>
<evidence type="ECO:0000256" key="2">
    <source>
        <dbReference type="ARBA" id="ARBA00007998"/>
    </source>
</evidence>
<feature type="transmembrane region" description="Helical" evidence="8">
    <location>
        <begin position="188"/>
        <end position="208"/>
    </location>
</feature>
<dbReference type="GO" id="GO:0009847">
    <property type="term" value="P:spore germination"/>
    <property type="evidence" value="ECO:0007669"/>
    <property type="project" value="InterPro"/>
</dbReference>
<dbReference type="PANTHER" id="PTHR34975">
    <property type="entry name" value="SPORE GERMINATION PROTEIN A2"/>
    <property type="match status" value="1"/>
</dbReference>
<keyword evidence="7 8" id="KW-0472">Membrane</keyword>
<evidence type="ECO:0000256" key="5">
    <source>
        <dbReference type="ARBA" id="ARBA00022692"/>
    </source>
</evidence>
<evidence type="ECO:0000256" key="3">
    <source>
        <dbReference type="ARBA" id="ARBA00022448"/>
    </source>
</evidence>
<keyword evidence="6 8" id="KW-1133">Transmembrane helix</keyword>
<dbReference type="GO" id="GO:0016020">
    <property type="term" value="C:membrane"/>
    <property type="evidence" value="ECO:0007669"/>
    <property type="project" value="UniProtKB-SubCell"/>
</dbReference>
<gene>
    <name evidence="9" type="primary">yndE_2</name>
    <name evidence="9" type="ORF">Pmgp_00755</name>
</gene>
<evidence type="ECO:0000256" key="1">
    <source>
        <dbReference type="ARBA" id="ARBA00004141"/>
    </source>
</evidence>
<dbReference type="AlphaFoldDB" id="A0A4Y7RVL8"/>
<dbReference type="EMBL" id="QFFZ01000005">
    <property type="protein sequence ID" value="TEB12779.1"/>
    <property type="molecule type" value="Genomic_DNA"/>
</dbReference>
<name>A0A4Y7RVL8_9FIRM</name>
<feature type="transmembrane region" description="Helical" evidence="8">
    <location>
        <begin position="12"/>
        <end position="35"/>
    </location>
</feature>
<feature type="transmembrane region" description="Helical" evidence="8">
    <location>
        <begin position="303"/>
        <end position="320"/>
    </location>
</feature>
<comment type="similarity">
    <text evidence="2">Belongs to the amino acid-polyamine-organocation (APC) superfamily. Spore germination protein (SGP) (TC 2.A.3.9) family.</text>
</comment>
<evidence type="ECO:0000256" key="4">
    <source>
        <dbReference type="ARBA" id="ARBA00022544"/>
    </source>
</evidence>
<protein>
    <submittedName>
        <fullName evidence="9">Spore germination protein YndE</fullName>
    </submittedName>
</protein>
<feature type="transmembrane region" description="Helical" evidence="8">
    <location>
        <begin position="149"/>
        <end position="168"/>
    </location>
</feature>
<keyword evidence="3" id="KW-0813">Transport</keyword>
<keyword evidence="10" id="KW-1185">Reference proteome</keyword>
<feature type="transmembrane region" description="Helical" evidence="8">
    <location>
        <begin position="41"/>
        <end position="63"/>
    </location>
</feature>
<feature type="transmembrane region" description="Helical" evidence="8">
    <location>
        <begin position="122"/>
        <end position="142"/>
    </location>
</feature>
<keyword evidence="4" id="KW-0309">Germination</keyword>
<evidence type="ECO:0000256" key="7">
    <source>
        <dbReference type="ARBA" id="ARBA00023136"/>
    </source>
</evidence>
<keyword evidence="5 8" id="KW-0812">Transmembrane</keyword>
<evidence type="ECO:0000256" key="8">
    <source>
        <dbReference type="SAM" id="Phobius"/>
    </source>
</evidence>
<evidence type="ECO:0000313" key="9">
    <source>
        <dbReference type="EMBL" id="TEB12779.1"/>
    </source>
</evidence>
<feature type="transmembrane region" description="Helical" evidence="8">
    <location>
        <begin position="220"/>
        <end position="240"/>
    </location>
</feature>
<sequence>MLDKGRISSVQLMLVLFMVEMATAFLLVPSIVAQAAGPDSWLSVLGVATAYGLAVALICVALGKRFPFQVFTEYLPEVLGRVPGKLLAAAYTVVFIHLTSVVVGENSIFIHTVFLRETPPLIINLMMVGAAVYGVYLGVEVLARANEMVFPIFILSITILLALVAREIDLDHLRPVLANGPLPVLKGAMVPAAWRGEVFFLLLLYPYLNQKNEALKSAAGTVLMSGVFAATVTAVTIGVFSDLVASRQIYPVLNLARYISVAGILERLELYLIIIWMAGVIIKLAVFYHSCSVMAASTLGLKDYRVTVFPIALATIVISGRLYETDYLKLVEFLSKFWPFYGYTVELLIPGLILLVAVIRKKGGNRVDF</sequence>
<proteinExistence type="inferred from homology"/>
<comment type="subcellular location">
    <subcellularLocation>
        <location evidence="1">Membrane</location>
        <topology evidence="1">Multi-pass membrane protein</topology>
    </subcellularLocation>
</comment>